<sequence>MTCPLCRLLGISLFLLISIYSTPGISAERGEKPATPPPATAAVLKSQGSLYWLQFDADAHSLWPVLKKFWSTQGIELASEQPALGYMQTRWINDTRLSKKASAIFFSDSAPELRERFRLRIEPLADNTGSRVFIHHTSYGILLDEEAVYTGYLPPSPQLEIEMLARLALFSGADKNTTHETIANYKPTQLVASAGENNRYEIHMPGTKEFVHKKLIQALDRMDIETKTTAEGAIIATRTSTSSIENPDIAKEKEEWEIDDSSDLEESGFSFWAGSASNKDAAPVNNVYRLHLTEKESYTLIQIGNDNKNSPDELKAFSAAVARDLNR</sequence>
<reference evidence="1" key="1">
    <citation type="submission" date="2018-06" db="EMBL/GenBank/DDBJ databases">
        <authorList>
            <person name="Zhirakovskaya E."/>
        </authorList>
    </citation>
    <scope>NUCLEOTIDE SEQUENCE</scope>
</reference>
<organism evidence="1">
    <name type="scientific">hydrothermal vent metagenome</name>
    <dbReference type="NCBI Taxonomy" id="652676"/>
    <lineage>
        <taxon>unclassified sequences</taxon>
        <taxon>metagenomes</taxon>
        <taxon>ecological metagenomes</taxon>
    </lineage>
</organism>
<dbReference type="EMBL" id="UOFH01000064">
    <property type="protein sequence ID" value="VAW59208.1"/>
    <property type="molecule type" value="Genomic_DNA"/>
</dbReference>
<dbReference type="AlphaFoldDB" id="A0A3B0WSX6"/>
<evidence type="ECO:0000313" key="1">
    <source>
        <dbReference type="EMBL" id="VAW59208.1"/>
    </source>
</evidence>
<proteinExistence type="predicted"/>
<dbReference type="InterPro" id="IPR010653">
    <property type="entry name" value="NlpB/DapX"/>
</dbReference>
<dbReference type="Pfam" id="PF06804">
    <property type="entry name" value="Lipoprotein_18"/>
    <property type="match status" value="1"/>
</dbReference>
<name>A0A3B0WSX6_9ZZZZ</name>
<protein>
    <submittedName>
        <fullName evidence="1">Uncharacterized protein</fullName>
    </submittedName>
</protein>
<accession>A0A3B0WSX6</accession>
<gene>
    <name evidence="1" type="ORF">MNBD_GAMMA08-368</name>
</gene>